<accession>A0A832A3M6</accession>
<dbReference type="InterPro" id="IPR000160">
    <property type="entry name" value="GGDEF_dom"/>
</dbReference>
<feature type="coiled-coil region" evidence="4">
    <location>
        <begin position="149"/>
        <end position="176"/>
    </location>
</feature>
<dbReference type="AlphaFoldDB" id="A0A832A3M6"/>
<dbReference type="InterPro" id="IPR043128">
    <property type="entry name" value="Rev_trsase/Diguanyl_cyclase"/>
</dbReference>
<organism evidence="7">
    <name type="scientific">Desulfacinum infernum</name>
    <dbReference type="NCBI Taxonomy" id="35837"/>
    <lineage>
        <taxon>Bacteria</taxon>
        <taxon>Pseudomonadati</taxon>
        <taxon>Thermodesulfobacteriota</taxon>
        <taxon>Syntrophobacteria</taxon>
        <taxon>Syntrophobacterales</taxon>
        <taxon>Syntrophobacteraceae</taxon>
        <taxon>Desulfacinum</taxon>
    </lineage>
</organism>
<gene>
    <name evidence="7" type="ORF">ENS06_02145</name>
</gene>
<dbReference type="CDD" id="cd01949">
    <property type="entry name" value="GGDEF"/>
    <property type="match status" value="1"/>
</dbReference>
<name>A0A832A3M6_9BACT</name>
<comment type="caution">
    <text evidence="7">The sequence shown here is derived from an EMBL/GenBank/DDBJ whole genome shotgun (WGS) entry which is preliminary data.</text>
</comment>
<dbReference type="GO" id="GO:1902201">
    <property type="term" value="P:negative regulation of bacterial-type flagellum-dependent cell motility"/>
    <property type="evidence" value="ECO:0007669"/>
    <property type="project" value="TreeGrafter"/>
</dbReference>
<feature type="modified residue" description="4-aspartylphosphate" evidence="3">
    <location>
        <position position="52"/>
    </location>
</feature>
<protein>
    <recommendedName>
        <fullName evidence="1">diguanylate cyclase</fullName>
        <ecNumber evidence="1">2.7.7.65</ecNumber>
    </recommendedName>
</protein>
<dbReference type="Gene3D" id="3.40.50.2300">
    <property type="match status" value="1"/>
</dbReference>
<dbReference type="NCBIfam" id="TIGR00254">
    <property type="entry name" value="GGDEF"/>
    <property type="match status" value="1"/>
</dbReference>
<dbReference type="SUPFAM" id="SSF55073">
    <property type="entry name" value="Nucleotide cyclase"/>
    <property type="match status" value="1"/>
</dbReference>
<feature type="domain" description="GGDEF" evidence="6">
    <location>
        <begin position="171"/>
        <end position="303"/>
    </location>
</feature>
<dbReference type="SMART" id="SM00448">
    <property type="entry name" value="REC"/>
    <property type="match status" value="1"/>
</dbReference>
<comment type="catalytic activity">
    <reaction evidence="2">
        <text>2 GTP = 3',3'-c-di-GMP + 2 diphosphate</text>
        <dbReference type="Rhea" id="RHEA:24898"/>
        <dbReference type="ChEBI" id="CHEBI:33019"/>
        <dbReference type="ChEBI" id="CHEBI:37565"/>
        <dbReference type="ChEBI" id="CHEBI:58805"/>
        <dbReference type="EC" id="2.7.7.65"/>
    </reaction>
</comment>
<dbReference type="SMART" id="SM00267">
    <property type="entry name" value="GGDEF"/>
    <property type="match status" value="1"/>
</dbReference>
<dbReference type="GO" id="GO:0043709">
    <property type="term" value="P:cell adhesion involved in single-species biofilm formation"/>
    <property type="evidence" value="ECO:0007669"/>
    <property type="project" value="TreeGrafter"/>
</dbReference>
<evidence type="ECO:0000313" key="7">
    <source>
        <dbReference type="EMBL" id="HFK96109.1"/>
    </source>
</evidence>
<dbReference type="CDD" id="cd17574">
    <property type="entry name" value="REC_OmpR"/>
    <property type="match status" value="1"/>
</dbReference>
<reference evidence="7" key="1">
    <citation type="journal article" date="2020" name="mSystems">
        <title>Genome- and Community-Level Interaction Insights into Carbon Utilization and Element Cycling Functions of Hydrothermarchaeota in Hydrothermal Sediment.</title>
        <authorList>
            <person name="Zhou Z."/>
            <person name="Liu Y."/>
            <person name="Xu W."/>
            <person name="Pan J."/>
            <person name="Luo Z.H."/>
            <person name="Li M."/>
        </authorList>
    </citation>
    <scope>NUCLEOTIDE SEQUENCE [LARGE SCALE GENOMIC DNA]</scope>
    <source>
        <strain evidence="7">SpSt-456</strain>
    </source>
</reference>
<dbReference type="PROSITE" id="PS50887">
    <property type="entry name" value="GGDEF"/>
    <property type="match status" value="1"/>
</dbReference>
<evidence type="ECO:0000256" key="4">
    <source>
        <dbReference type="SAM" id="Coils"/>
    </source>
</evidence>
<dbReference type="GO" id="GO:0000160">
    <property type="term" value="P:phosphorelay signal transduction system"/>
    <property type="evidence" value="ECO:0007669"/>
    <property type="project" value="InterPro"/>
</dbReference>
<dbReference type="FunFam" id="3.30.70.270:FF:000001">
    <property type="entry name" value="Diguanylate cyclase domain protein"/>
    <property type="match status" value="1"/>
</dbReference>
<dbReference type="InterPro" id="IPR011006">
    <property type="entry name" value="CheY-like_superfamily"/>
</dbReference>
<dbReference type="GO" id="GO:0005886">
    <property type="term" value="C:plasma membrane"/>
    <property type="evidence" value="ECO:0007669"/>
    <property type="project" value="TreeGrafter"/>
</dbReference>
<dbReference type="PROSITE" id="PS50110">
    <property type="entry name" value="RESPONSE_REGULATORY"/>
    <property type="match status" value="1"/>
</dbReference>
<dbReference type="InterPro" id="IPR050469">
    <property type="entry name" value="Diguanylate_Cyclase"/>
</dbReference>
<feature type="domain" description="Response regulatory" evidence="5">
    <location>
        <begin position="2"/>
        <end position="121"/>
    </location>
</feature>
<dbReference type="Gene3D" id="3.30.70.270">
    <property type="match status" value="1"/>
</dbReference>
<sequence length="307" mass="33598">MRVLLADDDAVSRKMVAAMLRKWGYDVFAVSSGDEAWAVLQGRDAPRLAVLDWVMPGLDGVELCRKVRREMPGKDRYFYLILLTAKTSREEIVAGLEAGADDYMVKPFDPSELHVRVGIGKRILTLHEELVAAQEALRFQATRDALTGVYNRGAALKRLEEELDRARRECKPLSVLMMDIDHFKKINDTYGHLVGDTVLKETVRRIQGVVRSYDVVGRFGGEEFVVILPNADGDMAVRVAERIRAAVSARPVTDGAVSVSVTLSAGVAAAGTAPALDALIQAADEALYQAKRTGRNRVCTAPTLCAA</sequence>
<proteinExistence type="predicted"/>
<dbReference type="Pfam" id="PF00990">
    <property type="entry name" value="GGDEF"/>
    <property type="match status" value="1"/>
</dbReference>
<keyword evidence="4" id="KW-0175">Coiled coil</keyword>
<dbReference type="EC" id="2.7.7.65" evidence="1"/>
<evidence type="ECO:0000259" key="5">
    <source>
        <dbReference type="PROSITE" id="PS50110"/>
    </source>
</evidence>
<evidence type="ECO:0000256" key="2">
    <source>
        <dbReference type="ARBA" id="ARBA00034247"/>
    </source>
</evidence>
<dbReference type="SUPFAM" id="SSF52172">
    <property type="entry name" value="CheY-like"/>
    <property type="match status" value="1"/>
</dbReference>
<dbReference type="EMBL" id="DSTK01000009">
    <property type="protein sequence ID" value="HFK96109.1"/>
    <property type="molecule type" value="Genomic_DNA"/>
</dbReference>
<dbReference type="PANTHER" id="PTHR45138">
    <property type="entry name" value="REGULATORY COMPONENTS OF SENSORY TRANSDUCTION SYSTEM"/>
    <property type="match status" value="1"/>
</dbReference>
<evidence type="ECO:0000259" key="6">
    <source>
        <dbReference type="PROSITE" id="PS50887"/>
    </source>
</evidence>
<dbReference type="Pfam" id="PF00072">
    <property type="entry name" value="Response_reg"/>
    <property type="match status" value="1"/>
</dbReference>
<evidence type="ECO:0000256" key="1">
    <source>
        <dbReference type="ARBA" id="ARBA00012528"/>
    </source>
</evidence>
<dbReference type="GO" id="GO:0052621">
    <property type="term" value="F:diguanylate cyclase activity"/>
    <property type="evidence" value="ECO:0007669"/>
    <property type="project" value="UniProtKB-EC"/>
</dbReference>
<keyword evidence="3" id="KW-0597">Phosphoprotein</keyword>
<dbReference type="PANTHER" id="PTHR45138:SF9">
    <property type="entry name" value="DIGUANYLATE CYCLASE DGCM-RELATED"/>
    <property type="match status" value="1"/>
</dbReference>
<dbReference type="InterPro" id="IPR029787">
    <property type="entry name" value="Nucleotide_cyclase"/>
</dbReference>
<evidence type="ECO:0000256" key="3">
    <source>
        <dbReference type="PROSITE-ProRule" id="PRU00169"/>
    </source>
</evidence>
<dbReference type="Gene3D" id="6.10.250.690">
    <property type="match status" value="1"/>
</dbReference>
<dbReference type="InterPro" id="IPR001789">
    <property type="entry name" value="Sig_transdc_resp-reg_receiver"/>
</dbReference>